<dbReference type="EMBL" id="VFPH01000002">
    <property type="protein sequence ID" value="TQM36843.1"/>
    <property type="molecule type" value="Genomic_DNA"/>
</dbReference>
<evidence type="ECO:0000313" key="3">
    <source>
        <dbReference type="Proteomes" id="UP000319818"/>
    </source>
</evidence>
<dbReference type="InterPro" id="IPR011008">
    <property type="entry name" value="Dimeric_a/b-barrel"/>
</dbReference>
<dbReference type="AlphaFoldDB" id="A0A543FSM8"/>
<accession>A0A543FSM8</accession>
<evidence type="ECO:0000313" key="2">
    <source>
        <dbReference type="EMBL" id="TQM36843.1"/>
    </source>
</evidence>
<dbReference type="Proteomes" id="UP000319818">
    <property type="component" value="Unassembled WGS sequence"/>
</dbReference>
<name>A0A543FSM8_9PSEU</name>
<organism evidence="2 3">
    <name type="scientific">Pseudonocardia cypriaca</name>
    <dbReference type="NCBI Taxonomy" id="882449"/>
    <lineage>
        <taxon>Bacteria</taxon>
        <taxon>Bacillati</taxon>
        <taxon>Actinomycetota</taxon>
        <taxon>Actinomycetes</taxon>
        <taxon>Pseudonocardiales</taxon>
        <taxon>Pseudonocardiaceae</taxon>
        <taxon>Pseudonocardia</taxon>
    </lineage>
</organism>
<dbReference type="RefSeq" id="WP_142103693.1">
    <property type="nucleotide sequence ID" value="NZ_VFPH01000002.1"/>
</dbReference>
<protein>
    <submittedName>
        <fullName evidence="2">NIPSNAP protein</fullName>
    </submittedName>
</protein>
<dbReference type="OrthoDB" id="9809695at2"/>
<dbReference type="Pfam" id="PF07978">
    <property type="entry name" value="NIPSNAP"/>
    <property type="match status" value="1"/>
</dbReference>
<gene>
    <name evidence="2" type="ORF">FB388_4029</name>
</gene>
<evidence type="ECO:0000259" key="1">
    <source>
        <dbReference type="Pfam" id="PF07978"/>
    </source>
</evidence>
<feature type="domain" description="NIPSNAP" evidence="1">
    <location>
        <begin position="3"/>
        <end position="97"/>
    </location>
</feature>
<keyword evidence="3" id="KW-1185">Reference proteome</keyword>
<reference evidence="2 3" key="1">
    <citation type="submission" date="2019-06" db="EMBL/GenBank/DDBJ databases">
        <title>Sequencing the genomes of 1000 actinobacteria strains.</title>
        <authorList>
            <person name="Klenk H.-P."/>
        </authorList>
    </citation>
    <scope>NUCLEOTIDE SEQUENCE [LARGE SCALE GENOMIC DNA]</scope>
    <source>
        <strain evidence="2 3">DSM 45511</strain>
    </source>
</reference>
<sequence>MFYEIRRYQTRPGRRDDWVRYMEGTVIPFQQAKGMTVIASFIDEEDEDGYVWIRRFDDEDDRVTRYAAVYEDPEWRERIGPAVRELLLMDRMVVTRVQPTPASAMQ</sequence>
<proteinExistence type="predicted"/>
<dbReference type="Gene3D" id="3.30.70.100">
    <property type="match status" value="1"/>
</dbReference>
<comment type="caution">
    <text evidence="2">The sequence shown here is derived from an EMBL/GenBank/DDBJ whole genome shotgun (WGS) entry which is preliminary data.</text>
</comment>
<dbReference type="InterPro" id="IPR012577">
    <property type="entry name" value="NIPSNAP"/>
</dbReference>
<dbReference type="SUPFAM" id="SSF54909">
    <property type="entry name" value="Dimeric alpha+beta barrel"/>
    <property type="match status" value="1"/>
</dbReference>